<evidence type="ECO:0000313" key="4">
    <source>
        <dbReference type="Proteomes" id="UP000219546"/>
    </source>
</evidence>
<evidence type="ECO:0000313" key="3">
    <source>
        <dbReference type="EMBL" id="SNX66871.1"/>
    </source>
</evidence>
<dbReference type="InterPro" id="IPR003675">
    <property type="entry name" value="Rce1/LyrA-like_dom"/>
</dbReference>
<evidence type="ECO:0000259" key="2">
    <source>
        <dbReference type="Pfam" id="PF02517"/>
    </source>
</evidence>
<name>A0A285CH05_9BACI</name>
<keyword evidence="4" id="KW-1185">Reference proteome</keyword>
<reference evidence="3 4" key="1">
    <citation type="submission" date="2017-08" db="EMBL/GenBank/DDBJ databases">
        <authorList>
            <person name="de Groot N.N."/>
        </authorList>
    </citation>
    <scope>NUCLEOTIDE SEQUENCE [LARGE SCALE GENOMIC DNA]</scope>
    <source>
        <strain evidence="3 4">JC228</strain>
    </source>
</reference>
<keyword evidence="3" id="KW-0645">Protease</keyword>
<dbReference type="OrthoDB" id="8754470at2"/>
<dbReference type="AlphaFoldDB" id="A0A285CH05"/>
<feature type="transmembrane region" description="Helical" evidence="1">
    <location>
        <begin position="12"/>
        <end position="33"/>
    </location>
</feature>
<evidence type="ECO:0000256" key="1">
    <source>
        <dbReference type="SAM" id="Phobius"/>
    </source>
</evidence>
<dbReference type="Proteomes" id="UP000219546">
    <property type="component" value="Unassembled WGS sequence"/>
</dbReference>
<keyword evidence="1" id="KW-0812">Transmembrane</keyword>
<feature type="transmembrane region" description="Helical" evidence="1">
    <location>
        <begin position="97"/>
        <end position="115"/>
    </location>
</feature>
<gene>
    <name evidence="3" type="ORF">SAMN05877753_101184</name>
</gene>
<feature type="transmembrane region" description="Helical" evidence="1">
    <location>
        <begin position="45"/>
        <end position="63"/>
    </location>
</feature>
<dbReference type="EMBL" id="OAOP01000001">
    <property type="protein sequence ID" value="SNX66871.1"/>
    <property type="molecule type" value="Genomic_DNA"/>
</dbReference>
<organism evidence="3 4">
    <name type="scientific">Bacillus oleivorans</name>
    <dbReference type="NCBI Taxonomy" id="1448271"/>
    <lineage>
        <taxon>Bacteria</taxon>
        <taxon>Bacillati</taxon>
        <taxon>Bacillota</taxon>
        <taxon>Bacilli</taxon>
        <taxon>Bacillales</taxon>
        <taxon>Bacillaceae</taxon>
        <taxon>Bacillus</taxon>
    </lineage>
</organism>
<proteinExistence type="predicted"/>
<dbReference type="GO" id="GO:0080120">
    <property type="term" value="P:CAAX-box protein maturation"/>
    <property type="evidence" value="ECO:0007669"/>
    <property type="project" value="UniProtKB-ARBA"/>
</dbReference>
<sequence length="143" mass="16110">MSSFIFPLSGRGFTKYFLPIALAINMIIMMPFIVNKGWLYIEEVWVLAVIFALTNATFEELIWRGVLLSRFSEQLGEKWAVVLTSLGFGLQHYSLGFSWLVCLGFAVGGLFYGGITVKSGSIFPAWIWHLVLNFLMVFSGLIL</sequence>
<dbReference type="Pfam" id="PF02517">
    <property type="entry name" value="Rce1-like"/>
    <property type="match status" value="1"/>
</dbReference>
<keyword evidence="1" id="KW-0472">Membrane</keyword>
<dbReference type="GO" id="GO:0006508">
    <property type="term" value="P:proteolysis"/>
    <property type="evidence" value="ECO:0007669"/>
    <property type="project" value="UniProtKB-KW"/>
</dbReference>
<accession>A0A285CH05</accession>
<keyword evidence="3" id="KW-0378">Hydrolase</keyword>
<protein>
    <submittedName>
        <fullName evidence="3">CAAX prenyl protease-like protein</fullName>
    </submittedName>
</protein>
<feature type="domain" description="CAAX prenyl protease 2/Lysostaphin resistance protein A-like" evidence="2">
    <location>
        <begin position="44"/>
        <end position="135"/>
    </location>
</feature>
<feature type="transmembrane region" description="Helical" evidence="1">
    <location>
        <begin position="122"/>
        <end position="142"/>
    </location>
</feature>
<keyword evidence="1" id="KW-1133">Transmembrane helix</keyword>
<dbReference type="GO" id="GO:0004175">
    <property type="term" value="F:endopeptidase activity"/>
    <property type="evidence" value="ECO:0007669"/>
    <property type="project" value="UniProtKB-ARBA"/>
</dbReference>